<keyword evidence="2" id="KW-1133">Transmembrane helix</keyword>
<organism evidence="3 4">
    <name type="scientific">Stratiformator vulcanicus</name>
    <dbReference type="NCBI Taxonomy" id="2527980"/>
    <lineage>
        <taxon>Bacteria</taxon>
        <taxon>Pseudomonadati</taxon>
        <taxon>Planctomycetota</taxon>
        <taxon>Planctomycetia</taxon>
        <taxon>Planctomycetales</taxon>
        <taxon>Planctomycetaceae</taxon>
        <taxon>Stratiformator</taxon>
    </lineage>
</organism>
<dbReference type="AlphaFoldDB" id="A0A517R4L5"/>
<feature type="compositionally biased region" description="Low complexity" evidence="1">
    <location>
        <begin position="256"/>
        <end position="269"/>
    </location>
</feature>
<protein>
    <submittedName>
        <fullName evidence="3">Uncharacterized protein</fullName>
    </submittedName>
</protein>
<dbReference type="RefSeq" id="WP_310820587.1">
    <property type="nucleotide sequence ID" value="NZ_CP036268.1"/>
</dbReference>
<evidence type="ECO:0000256" key="2">
    <source>
        <dbReference type="SAM" id="Phobius"/>
    </source>
</evidence>
<gene>
    <name evidence="3" type="ORF">Pan189_32230</name>
</gene>
<accession>A0A517R4L5</accession>
<name>A0A517R4L5_9PLAN</name>
<evidence type="ECO:0000256" key="1">
    <source>
        <dbReference type="SAM" id="MobiDB-lite"/>
    </source>
</evidence>
<sequence>MKPNKVTQSPEAKATSHMNDRYDELADRKIIQTVERLELRIADRFPKSGIRAVCGRLLEISQQASARCRKIRSPLWGIRLLIGTCVLAIIAGSTAVSIYLIRPPDGGRFGFAEGVQIFEAGINDLILLGAAIFFLTTIEARIKRSRALRALHELRSLAHIIDMHQLTKDPERTLTATGRTKHSPQSQLTAFELSRYLDYCSEMLSLIGKNAALYAQGFNDAQTVAAVNDIESLTSGMSRKIWQKIMILNTYRQGPTSASSSPAEQSEPTRPTNPFEAAPIDLPGKREKE</sequence>
<feature type="region of interest" description="Disordered" evidence="1">
    <location>
        <begin position="253"/>
        <end position="289"/>
    </location>
</feature>
<keyword evidence="4" id="KW-1185">Reference proteome</keyword>
<proteinExistence type="predicted"/>
<keyword evidence="2" id="KW-0812">Transmembrane</keyword>
<keyword evidence="2" id="KW-0472">Membrane</keyword>
<evidence type="ECO:0000313" key="3">
    <source>
        <dbReference type="EMBL" id="QDT38824.1"/>
    </source>
</evidence>
<feature type="transmembrane region" description="Helical" evidence="2">
    <location>
        <begin position="76"/>
        <end position="101"/>
    </location>
</feature>
<evidence type="ECO:0000313" key="4">
    <source>
        <dbReference type="Proteomes" id="UP000317318"/>
    </source>
</evidence>
<dbReference type="EMBL" id="CP036268">
    <property type="protein sequence ID" value="QDT38824.1"/>
    <property type="molecule type" value="Genomic_DNA"/>
</dbReference>
<feature type="transmembrane region" description="Helical" evidence="2">
    <location>
        <begin position="121"/>
        <end position="140"/>
    </location>
</feature>
<reference evidence="3 4" key="1">
    <citation type="submission" date="2019-02" db="EMBL/GenBank/DDBJ databases">
        <title>Deep-cultivation of Planctomycetes and their phenomic and genomic characterization uncovers novel biology.</title>
        <authorList>
            <person name="Wiegand S."/>
            <person name="Jogler M."/>
            <person name="Boedeker C."/>
            <person name="Pinto D."/>
            <person name="Vollmers J."/>
            <person name="Rivas-Marin E."/>
            <person name="Kohn T."/>
            <person name="Peeters S.H."/>
            <person name="Heuer A."/>
            <person name="Rast P."/>
            <person name="Oberbeckmann S."/>
            <person name="Bunk B."/>
            <person name="Jeske O."/>
            <person name="Meyerdierks A."/>
            <person name="Storesund J.E."/>
            <person name="Kallscheuer N."/>
            <person name="Luecker S."/>
            <person name="Lage O.M."/>
            <person name="Pohl T."/>
            <person name="Merkel B.J."/>
            <person name="Hornburger P."/>
            <person name="Mueller R.-W."/>
            <person name="Bruemmer F."/>
            <person name="Labrenz M."/>
            <person name="Spormann A.M."/>
            <person name="Op den Camp H."/>
            <person name="Overmann J."/>
            <person name="Amann R."/>
            <person name="Jetten M.S.M."/>
            <person name="Mascher T."/>
            <person name="Medema M.H."/>
            <person name="Devos D.P."/>
            <person name="Kaster A.-K."/>
            <person name="Ovreas L."/>
            <person name="Rohde M."/>
            <person name="Galperin M.Y."/>
            <person name="Jogler C."/>
        </authorList>
    </citation>
    <scope>NUCLEOTIDE SEQUENCE [LARGE SCALE GENOMIC DNA]</scope>
    <source>
        <strain evidence="3 4">Pan189</strain>
    </source>
</reference>
<dbReference type="KEGG" id="svp:Pan189_32230"/>
<dbReference type="Proteomes" id="UP000317318">
    <property type="component" value="Chromosome"/>
</dbReference>